<name>A0A380T0W4_9PSED</name>
<dbReference type="EMBL" id="UIDD01000007">
    <property type="protein sequence ID" value="SUQ63168.1"/>
    <property type="molecule type" value="Genomic_DNA"/>
</dbReference>
<evidence type="ECO:0000313" key="1">
    <source>
        <dbReference type="EMBL" id="SUQ63168.1"/>
    </source>
</evidence>
<accession>A0A380T0W4</accession>
<keyword evidence="2" id="KW-1185">Reference proteome</keyword>
<proteinExistence type="predicted"/>
<evidence type="ECO:0008006" key="3">
    <source>
        <dbReference type="Google" id="ProtNLM"/>
    </source>
</evidence>
<gene>
    <name evidence="1" type="ORF">CCOS864_02618</name>
</gene>
<sequence>MPSDPDAQYSIISVSETDAGLEVTTQRKGISGFSYSKREFDCANRKVLFMGSSTSVADLENVKADDEATPWFKGSLARAISDVVCRDTVAAANQ</sequence>
<reference evidence="2" key="1">
    <citation type="submission" date="2018-07" db="EMBL/GenBank/DDBJ databases">
        <authorList>
            <person name="Blom J."/>
        </authorList>
    </citation>
    <scope>NUCLEOTIDE SEQUENCE [LARGE SCALE GENOMIC DNA]</scope>
    <source>
        <strain evidence="2">CCOS 864</strain>
    </source>
</reference>
<dbReference type="AlphaFoldDB" id="A0A380T0W4"/>
<evidence type="ECO:0000313" key="2">
    <source>
        <dbReference type="Proteomes" id="UP000255177"/>
    </source>
</evidence>
<dbReference type="Proteomes" id="UP000255177">
    <property type="component" value="Unassembled WGS sequence"/>
</dbReference>
<protein>
    <recommendedName>
        <fullName evidence="3">Lipoprotein</fullName>
    </recommendedName>
</protein>
<organism evidence="1 2">
    <name type="scientific">Pseudomonas wadenswilerensis</name>
    <dbReference type="NCBI Taxonomy" id="1785161"/>
    <lineage>
        <taxon>Bacteria</taxon>
        <taxon>Pseudomonadati</taxon>
        <taxon>Pseudomonadota</taxon>
        <taxon>Gammaproteobacteria</taxon>
        <taxon>Pseudomonadales</taxon>
        <taxon>Pseudomonadaceae</taxon>
        <taxon>Pseudomonas</taxon>
    </lineage>
</organism>